<reference evidence="4" key="1">
    <citation type="submission" date="2020-11" db="EMBL/GenBank/DDBJ databases">
        <title>Complete genome sequence of a novel pathogenic Methylobacterium strain isolated from rice in Vietnam.</title>
        <authorList>
            <person name="Lai K."/>
            <person name="Okazaki S."/>
            <person name="Higashi K."/>
            <person name="Mori H."/>
            <person name="Toyoda A."/>
            <person name="Kurokawa K."/>
        </authorList>
    </citation>
    <scope>NUCLEOTIDE SEQUENCE</scope>
    <source>
        <strain evidence="4">VL1</strain>
    </source>
</reference>
<protein>
    <submittedName>
        <fullName evidence="4">Phenylacetic acid degradation operon negative regulatory protein PaaX</fullName>
    </submittedName>
</protein>
<dbReference type="InterPro" id="IPR013225">
    <property type="entry name" value="PaaX_C"/>
</dbReference>
<dbReference type="SUPFAM" id="SSF46785">
    <property type="entry name" value="Winged helix' DNA-binding domain"/>
    <property type="match status" value="1"/>
</dbReference>
<dbReference type="InterPro" id="IPR036390">
    <property type="entry name" value="WH_DNA-bd_sf"/>
</dbReference>
<dbReference type="InterPro" id="IPR036388">
    <property type="entry name" value="WH-like_DNA-bd_sf"/>
</dbReference>
<dbReference type="PANTHER" id="PTHR30319">
    <property type="entry name" value="PHENYLACETIC ACID REGULATOR-RELATED TRANSCRIPTIONAL REPRESSOR"/>
    <property type="match status" value="1"/>
</dbReference>
<dbReference type="InterPro" id="IPR012906">
    <property type="entry name" value="PaaX-like_N"/>
</dbReference>
<accession>A0A8H9C9M4</accession>
<dbReference type="PANTHER" id="PTHR30319:SF1">
    <property type="entry name" value="TRANSCRIPTIONAL REPRESSOR PAAX"/>
    <property type="match status" value="1"/>
</dbReference>
<dbReference type="Proteomes" id="UP000663508">
    <property type="component" value="Chromosome"/>
</dbReference>
<organism evidence="4 5">
    <name type="scientific">Methylobacterium indicum</name>
    <dbReference type="NCBI Taxonomy" id="1775910"/>
    <lineage>
        <taxon>Bacteria</taxon>
        <taxon>Pseudomonadati</taxon>
        <taxon>Pseudomonadota</taxon>
        <taxon>Alphaproteobacteria</taxon>
        <taxon>Hyphomicrobiales</taxon>
        <taxon>Methylobacteriaceae</taxon>
        <taxon>Methylobacterium</taxon>
    </lineage>
</organism>
<dbReference type="Gene3D" id="1.10.10.10">
    <property type="entry name" value="Winged helix-like DNA-binding domain superfamily/Winged helix DNA-binding domain"/>
    <property type="match status" value="1"/>
</dbReference>
<evidence type="ECO:0000313" key="4">
    <source>
        <dbReference type="EMBL" id="BCM87216.1"/>
    </source>
</evidence>
<proteinExistence type="predicted"/>
<evidence type="ECO:0000256" key="1">
    <source>
        <dbReference type="SAM" id="MobiDB-lite"/>
    </source>
</evidence>
<dbReference type="Gene3D" id="1.20.58.1460">
    <property type="match status" value="1"/>
</dbReference>
<sequence>MSDAHGSSADRDREKREEARGEDRVEALLPHLVDAIPLRAGSVIVTLYGDVVEPRGGQLWMGSIIETCGALGLSETLVRTAVSRLVAAGQLAGERQGRRSFYRLTEAARREFLAAARTLFEPQPDAGWRFVWLGAEEAGETSPALDRDGFVRLAPHWWLGPARDRPADPAHVTFEAGTTAPLPMLQRLVAAHWDLAAVAAGYDAVLAAFGGVTDALDAGLRLADAEALQLRLLLVHAYRQVALRDPRLPAGTLPETWSGHRARRLFADLYLRLSPAADRHVGRHFLSGSDALPPETPDTLGRLASLARIRDGA</sequence>
<dbReference type="EMBL" id="AP024145">
    <property type="protein sequence ID" value="BCM87216.1"/>
    <property type="molecule type" value="Genomic_DNA"/>
</dbReference>
<dbReference type="AlphaFoldDB" id="A0A8H9C9M4"/>
<feature type="compositionally biased region" description="Basic and acidic residues" evidence="1">
    <location>
        <begin position="8"/>
        <end position="22"/>
    </location>
</feature>
<evidence type="ECO:0000313" key="5">
    <source>
        <dbReference type="Proteomes" id="UP000663508"/>
    </source>
</evidence>
<dbReference type="InterPro" id="IPR011965">
    <property type="entry name" value="PaaX_trns_reg"/>
</dbReference>
<dbReference type="GO" id="GO:0006351">
    <property type="term" value="P:DNA-templated transcription"/>
    <property type="evidence" value="ECO:0007669"/>
    <property type="project" value="InterPro"/>
</dbReference>
<evidence type="ECO:0000259" key="2">
    <source>
        <dbReference type="Pfam" id="PF07848"/>
    </source>
</evidence>
<evidence type="ECO:0000259" key="3">
    <source>
        <dbReference type="Pfam" id="PF08223"/>
    </source>
</evidence>
<feature type="domain" description="Transcriptional repressor PaaX-like C-terminal" evidence="3">
    <location>
        <begin position="193"/>
        <end position="281"/>
    </location>
</feature>
<dbReference type="PIRSF" id="PIRSF020623">
    <property type="entry name" value="PaaX"/>
    <property type="match status" value="1"/>
</dbReference>
<feature type="region of interest" description="Disordered" evidence="1">
    <location>
        <begin position="1"/>
        <end position="22"/>
    </location>
</feature>
<dbReference type="KEGG" id="mind:mvi_56770"/>
<dbReference type="Pfam" id="PF08223">
    <property type="entry name" value="PaaX_C"/>
    <property type="match status" value="1"/>
</dbReference>
<feature type="domain" description="Transcriptional repressor PaaX-like N-terminal" evidence="2">
    <location>
        <begin position="39"/>
        <end position="107"/>
    </location>
</feature>
<name>A0A8H9C9M4_9HYPH</name>
<dbReference type="Pfam" id="PF07848">
    <property type="entry name" value="PaaX"/>
    <property type="match status" value="1"/>
</dbReference>
<gene>
    <name evidence="4" type="ORF">mvi_56770</name>
</gene>